<keyword evidence="9" id="KW-0732">Signal</keyword>
<evidence type="ECO:0000256" key="3">
    <source>
        <dbReference type="ARBA" id="ARBA00022692"/>
    </source>
</evidence>
<feature type="transmembrane region" description="Helical" evidence="8">
    <location>
        <begin position="50"/>
        <end position="70"/>
    </location>
</feature>
<organism evidence="10 11">
    <name type="scientific">Saccoglossus kowalevskii</name>
    <name type="common">Acorn worm</name>
    <dbReference type="NCBI Taxonomy" id="10224"/>
    <lineage>
        <taxon>Eukaryota</taxon>
        <taxon>Metazoa</taxon>
        <taxon>Hemichordata</taxon>
        <taxon>Enteropneusta</taxon>
        <taxon>Harrimaniidae</taxon>
        <taxon>Saccoglossus</taxon>
    </lineage>
</organism>
<dbReference type="Proteomes" id="UP000694865">
    <property type="component" value="Unplaced"/>
</dbReference>
<evidence type="ECO:0000256" key="1">
    <source>
        <dbReference type="ARBA" id="ARBA00004141"/>
    </source>
</evidence>
<evidence type="ECO:0000256" key="7">
    <source>
        <dbReference type="SAM" id="MobiDB-lite"/>
    </source>
</evidence>
<evidence type="ECO:0000256" key="8">
    <source>
        <dbReference type="SAM" id="Phobius"/>
    </source>
</evidence>
<dbReference type="GeneID" id="102805117"/>
<keyword evidence="4" id="KW-0769">Symport</keyword>
<dbReference type="RefSeq" id="XP_006825821.1">
    <property type="nucleotide sequence ID" value="XM_006825758.1"/>
</dbReference>
<comment type="similarity">
    <text evidence="2">Belongs to the bile acid:sodium symporter (BASS) (TC 2.A.28) family.</text>
</comment>
<dbReference type="InterPro" id="IPR038770">
    <property type="entry name" value="Na+/solute_symporter_sf"/>
</dbReference>
<evidence type="ECO:0000256" key="5">
    <source>
        <dbReference type="ARBA" id="ARBA00022989"/>
    </source>
</evidence>
<proteinExistence type="inferred from homology"/>
<evidence type="ECO:0000313" key="10">
    <source>
        <dbReference type="Proteomes" id="UP000694865"/>
    </source>
</evidence>
<protein>
    <submittedName>
        <fullName evidence="11">Ileal sodium/bile acid cotransporter-like</fullName>
    </submittedName>
</protein>
<accession>A0ABM0N0N0</accession>
<dbReference type="Pfam" id="PF01758">
    <property type="entry name" value="SBF"/>
    <property type="match status" value="1"/>
</dbReference>
<sequence>FAFVLSVAFSLSLESALGLMLMGSCPGGGLSNIFSVLLDGDLSLSITMTFISSVLALGMMSLNLFIYSHYWVAGGHSFPVPYIQIMVSLALLCIPVAIGMITRSRKPEWAKKGVALIRPIGLLLILLALTTGVYSNLYLADQWTLTIVLASVLLPILGFILGATLARVFRRDFQKTVTISLETGIQNSALATGLIKMVYEQPDSDLLAVVPLTSAMGQFFLGIMAYVVYLLSKVTKRRNAEQKDKEQVTVITDEYTDSFQMSDGEDTSPKHISPPLSPDITYVI</sequence>
<feature type="transmembrane region" description="Helical" evidence="8">
    <location>
        <begin position="16"/>
        <end position="38"/>
    </location>
</feature>
<feature type="transmembrane region" description="Helical" evidence="8">
    <location>
        <begin position="177"/>
        <end position="195"/>
    </location>
</feature>
<feature type="transmembrane region" description="Helical" evidence="8">
    <location>
        <begin position="143"/>
        <end position="165"/>
    </location>
</feature>
<keyword evidence="6 8" id="KW-0472">Membrane</keyword>
<feature type="chain" id="PRO_5046217752" evidence="9">
    <location>
        <begin position="19"/>
        <end position="284"/>
    </location>
</feature>
<evidence type="ECO:0000256" key="2">
    <source>
        <dbReference type="ARBA" id="ARBA00006528"/>
    </source>
</evidence>
<dbReference type="Gene3D" id="1.20.1530.20">
    <property type="match status" value="1"/>
</dbReference>
<keyword evidence="10" id="KW-1185">Reference proteome</keyword>
<dbReference type="PANTHER" id="PTHR10361">
    <property type="entry name" value="SODIUM-BILE ACID COTRANSPORTER"/>
    <property type="match status" value="1"/>
</dbReference>
<feature type="transmembrane region" description="Helical" evidence="8">
    <location>
        <begin position="82"/>
        <end position="102"/>
    </location>
</feature>
<gene>
    <name evidence="11" type="primary">LOC102805117</name>
</gene>
<evidence type="ECO:0000313" key="11">
    <source>
        <dbReference type="RefSeq" id="XP_006825821.1"/>
    </source>
</evidence>
<keyword evidence="3 8" id="KW-0812">Transmembrane</keyword>
<keyword evidence="4" id="KW-0813">Transport</keyword>
<dbReference type="InterPro" id="IPR002657">
    <property type="entry name" value="BilAc:Na_symport/Acr3"/>
</dbReference>
<dbReference type="InterPro" id="IPR004710">
    <property type="entry name" value="Bilac:Na_transpt"/>
</dbReference>
<comment type="subcellular location">
    <subcellularLocation>
        <location evidence="1">Membrane</location>
        <topology evidence="1">Multi-pass membrane protein</topology>
    </subcellularLocation>
</comment>
<reference evidence="11" key="1">
    <citation type="submission" date="2025-08" db="UniProtKB">
        <authorList>
            <consortium name="RefSeq"/>
        </authorList>
    </citation>
    <scope>IDENTIFICATION</scope>
    <source>
        <tissue evidence="11">Testes</tissue>
    </source>
</reference>
<evidence type="ECO:0000256" key="9">
    <source>
        <dbReference type="SAM" id="SignalP"/>
    </source>
</evidence>
<feature type="signal peptide" evidence="9">
    <location>
        <begin position="1"/>
        <end position="18"/>
    </location>
</feature>
<feature type="transmembrane region" description="Helical" evidence="8">
    <location>
        <begin position="207"/>
        <end position="231"/>
    </location>
</feature>
<feature type="non-terminal residue" evidence="11">
    <location>
        <position position="1"/>
    </location>
</feature>
<dbReference type="PANTHER" id="PTHR10361:SF28">
    <property type="entry name" value="P3 PROTEIN-RELATED"/>
    <property type="match status" value="1"/>
</dbReference>
<feature type="transmembrane region" description="Helical" evidence="8">
    <location>
        <begin position="114"/>
        <end position="137"/>
    </location>
</feature>
<evidence type="ECO:0000256" key="4">
    <source>
        <dbReference type="ARBA" id="ARBA00022847"/>
    </source>
</evidence>
<feature type="region of interest" description="Disordered" evidence="7">
    <location>
        <begin position="259"/>
        <end position="278"/>
    </location>
</feature>
<name>A0ABM0N0N0_SACKO</name>
<evidence type="ECO:0000256" key="6">
    <source>
        <dbReference type="ARBA" id="ARBA00023136"/>
    </source>
</evidence>
<keyword evidence="5 8" id="KW-1133">Transmembrane helix</keyword>